<protein>
    <recommendedName>
        <fullName evidence="4">Zinc finger GRF-type domain-containing protein</fullName>
    </recommendedName>
</protein>
<keyword evidence="3" id="KW-1185">Reference proteome</keyword>
<dbReference type="Proteomes" id="UP000289738">
    <property type="component" value="Chromosome B06"/>
</dbReference>
<evidence type="ECO:0000313" key="2">
    <source>
        <dbReference type="EMBL" id="RYR02936.1"/>
    </source>
</evidence>
<feature type="region of interest" description="Disordered" evidence="1">
    <location>
        <begin position="1"/>
        <end position="24"/>
    </location>
</feature>
<evidence type="ECO:0000313" key="3">
    <source>
        <dbReference type="Proteomes" id="UP000289738"/>
    </source>
</evidence>
<evidence type="ECO:0008006" key="4">
    <source>
        <dbReference type="Google" id="ProtNLM"/>
    </source>
</evidence>
<evidence type="ECO:0000256" key="1">
    <source>
        <dbReference type="SAM" id="MobiDB-lite"/>
    </source>
</evidence>
<dbReference type="EMBL" id="SDMP01000016">
    <property type="protein sequence ID" value="RYR02936.1"/>
    <property type="molecule type" value="Genomic_DNA"/>
</dbReference>
<sequence length="115" mass="13027">MMGGRSTTARSSVRSPSSDNWVRSQSWNKSVKVSEWCGCSSRPVLRWSETESNSNKPFFGCPYYNTRGKTWCGMFVWANIEQDEGVGITDSDRVNGEMKMNLAWRVGSLEDDVRS</sequence>
<dbReference type="AlphaFoldDB" id="A0A444YLU8"/>
<accession>A0A444YLU8</accession>
<name>A0A444YLU8_ARAHY</name>
<proteinExistence type="predicted"/>
<reference evidence="2 3" key="1">
    <citation type="submission" date="2019-01" db="EMBL/GenBank/DDBJ databases">
        <title>Sequencing of cultivated peanut Arachis hypogaea provides insights into genome evolution and oil improvement.</title>
        <authorList>
            <person name="Chen X."/>
        </authorList>
    </citation>
    <scope>NUCLEOTIDE SEQUENCE [LARGE SCALE GENOMIC DNA]</scope>
    <source>
        <strain evidence="3">cv. Fuhuasheng</strain>
        <tissue evidence="2">Leaves</tissue>
    </source>
</reference>
<organism evidence="2 3">
    <name type="scientific">Arachis hypogaea</name>
    <name type="common">Peanut</name>
    <dbReference type="NCBI Taxonomy" id="3818"/>
    <lineage>
        <taxon>Eukaryota</taxon>
        <taxon>Viridiplantae</taxon>
        <taxon>Streptophyta</taxon>
        <taxon>Embryophyta</taxon>
        <taxon>Tracheophyta</taxon>
        <taxon>Spermatophyta</taxon>
        <taxon>Magnoliopsida</taxon>
        <taxon>eudicotyledons</taxon>
        <taxon>Gunneridae</taxon>
        <taxon>Pentapetalae</taxon>
        <taxon>rosids</taxon>
        <taxon>fabids</taxon>
        <taxon>Fabales</taxon>
        <taxon>Fabaceae</taxon>
        <taxon>Papilionoideae</taxon>
        <taxon>50 kb inversion clade</taxon>
        <taxon>dalbergioids sensu lato</taxon>
        <taxon>Dalbergieae</taxon>
        <taxon>Pterocarpus clade</taxon>
        <taxon>Arachis</taxon>
    </lineage>
</organism>
<gene>
    <name evidence="2" type="ORF">Ahy_B06g081764</name>
</gene>
<comment type="caution">
    <text evidence="2">The sequence shown here is derived from an EMBL/GenBank/DDBJ whole genome shotgun (WGS) entry which is preliminary data.</text>
</comment>